<dbReference type="Proteomes" id="UP000584867">
    <property type="component" value="Unassembled WGS sequence"/>
</dbReference>
<evidence type="ECO:0000313" key="2">
    <source>
        <dbReference type="Proteomes" id="UP000584867"/>
    </source>
</evidence>
<gene>
    <name evidence="1" type="ORF">HDF15_003807</name>
</gene>
<comment type="caution">
    <text evidence="1">The sequence shown here is derived from an EMBL/GenBank/DDBJ whole genome shotgun (WGS) entry which is preliminary data.</text>
</comment>
<dbReference type="Gene3D" id="3.30.2020.40">
    <property type="entry name" value="Uncharacterised protein PF10387, DUF2442"/>
    <property type="match status" value="1"/>
</dbReference>
<organism evidence="1 2">
    <name type="scientific">Granulicella mallensis</name>
    <dbReference type="NCBI Taxonomy" id="940614"/>
    <lineage>
        <taxon>Bacteria</taxon>
        <taxon>Pseudomonadati</taxon>
        <taxon>Acidobacteriota</taxon>
        <taxon>Terriglobia</taxon>
        <taxon>Terriglobales</taxon>
        <taxon>Acidobacteriaceae</taxon>
        <taxon>Granulicella</taxon>
    </lineage>
</organism>
<dbReference type="InterPro" id="IPR018841">
    <property type="entry name" value="DUF2442"/>
</dbReference>
<dbReference type="RefSeq" id="WP_184258118.1">
    <property type="nucleotide sequence ID" value="NZ_JACHIO010000016.1"/>
</dbReference>
<proteinExistence type="predicted"/>
<protein>
    <submittedName>
        <fullName evidence="1">Phage tail protein X</fullName>
    </submittedName>
</protein>
<accession>A0A7W7ZSN6</accession>
<sequence>MATQKERDWLDVYGQENRERGLYIVAAYYDANTGVVHVKLKAGMTISFPKERSQALAKATDEQLSELEVSPAGWSVDFPSLDDGFSLEGLLSGRFGNDRWEREWAEKHQELQAA</sequence>
<dbReference type="AlphaFoldDB" id="A0A7W7ZSN6"/>
<dbReference type="Pfam" id="PF10387">
    <property type="entry name" value="DUF2442"/>
    <property type="match status" value="1"/>
</dbReference>
<reference evidence="1 2" key="1">
    <citation type="submission" date="2020-08" db="EMBL/GenBank/DDBJ databases">
        <title>Genomic Encyclopedia of Type Strains, Phase IV (KMG-V): Genome sequencing to study the core and pangenomes of soil and plant-associated prokaryotes.</title>
        <authorList>
            <person name="Whitman W."/>
        </authorList>
    </citation>
    <scope>NUCLEOTIDE SEQUENCE [LARGE SCALE GENOMIC DNA]</scope>
    <source>
        <strain evidence="1 2">X5P3</strain>
    </source>
</reference>
<name>A0A7W7ZSN6_9BACT</name>
<dbReference type="EMBL" id="JACHIO010000016">
    <property type="protein sequence ID" value="MBB5065439.1"/>
    <property type="molecule type" value="Genomic_DNA"/>
</dbReference>
<evidence type="ECO:0000313" key="1">
    <source>
        <dbReference type="EMBL" id="MBB5065439.1"/>
    </source>
</evidence>